<reference evidence="2 3" key="1">
    <citation type="submission" date="2024-09" db="EMBL/GenBank/DDBJ databases">
        <authorList>
            <person name="Sun Q."/>
            <person name="Mori K."/>
        </authorList>
    </citation>
    <scope>NUCLEOTIDE SEQUENCE [LARGE SCALE GENOMIC DNA]</scope>
    <source>
        <strain evidence="2 3">JCM 11201</strain>
    </source>
</reference>
<evidence type="ECO:0000313" key="2">
    <source>
        <dbReference type="EMBL" id="MFB9761411.1"/>
    </source>
</evidence>
<gene>
    <name evidence="2" type="ORF">ACFFMS_24495</name>
</gene>
<dbReference type="RefSeq" id="WP_379951588.1">
    <property type="nucleotide sequence ID" value="NZ_JBHMAF010000193.1"/>
</dbReference>
<dbReference type="PANTHER" id="PTHR48079:SF6">
    <property type="entry name" value="NAD(P)-BINDING DOMAIN-CONTAINING PROTEIN-RELATED"/>
    <property type="match status" value="1"/>
</dbReference>
<accession>A0ABV5WMB2</accession>
<dbReference type="InterPro" id="IPR051783">
    <property type="entry name" value="NAD(P)-dependent_oxidoreduct"/>
</dbReference>
<dbReference type="Pfam" id="PF01370">
    <property type="entry name" value="Epimerase"/>
    <property type="match status" value="1"/>
</dbReference>
<sequence length="336" mass="37937">MRMLVTGATGFLGKKLALRLHNLGYEVTAIGRNTEIGSGLERAGITFIPCSLEDKAAIASVCKDKDYVFHSGALSSPWGKYRDFYLSNVIGTKNVIEGSKHAAVKRLIHVSTPSLYFYYNERQNVKETDSLPRTFVNHYAHTKYLAEQEVDAAHREGFPVITIRPRALFGPGDNAILPRLIKVCEKGMFPKIGGDEVLIDLTYIENVVDALLLCMDSPTYTLGQKYNITNGVRVNLYSVIETVMHRLGREFRYKHISFRKAFMIANVLELLSKTILFGKEPLLTKYTVSVLSKSQTLDIEKATTELGYLPRVSIEEGIQHFVEWWNAHGHYETKII</sequence>
<proteinExistence type="predicted"/>
<dbReference type="InterPro" id="IPR036291">
    <property type="entry name" value="NAD(P)-bd_dom_sf"/>
</dbReference>
<comment type="caution">
    <text evidence="2">The sequence shown here is derived from an EMBL/GenBank/DDBJ whole genome shotgun (WGS) entry which is preliminary data.</text>
</comment>
<dbReference type="Gene3D" id="3.40.50.720">
    <property type="entry name" value="NAD(P)-binding Rossmann-like Domain"/>
    <property type="match status" value="1"/>
</dbReference>
<dbReference type="PANTHER" id="PTHR48079">
    <property type="entry name" value="PROTEIN YEEZ"/>
    <property type="match status" value="1"/>
</dbReference>
<dbReference type="Proteomes" id="UP001589609">
    <property type="component" value="Unassembled WGS sequence"/>
</dbReference>
<keyword evidence="3" id="KW-1185">Reference proteome</keyword>
<evidence type="ECO:0000313" key="3">
    <source>
        <dbReference type="Proteomes" id="UP001589609"/>
    </source>
</evidence>
<evidence type="ECO:0000259" key="1">
    <source>
        <dbReference type="Pfam" id="PF01370"/>
    </source>
</evidence>
<dbReference type="SUPFAM" id="SSF51735">
    <property type="entry name" value="NAD(P)-binding Rossmann-fold domains"/>
    <property type="match status" value="1"/>
</dbReference>
<organism evidence="2 3">
    <name type="scientific">Ectobacillus funiculus</name>
    <dbReference type="NCBI Taxonomy" id="137993"/>
    <lineage>
        <taxon>Bacteria</taxon>
        <taxon>Bacillati</taxon>
        <taxon>Bacillota</taxon>
        <taxon>Bacilli</taxon>
        <taxon>Bacillales</taxon>
        <taxon>Bacillaceae</taxon>
        <taxon>Ectobacillus</taxon>
    </lineage>
</organism>
<name>A0ABV5WMB2_9BACI</name>
<protein>
    <submittedName>
        <fullName evidence="2">NAD-dependent epimerase/dehydratase family protein</fullName>
    </submittedName>
</protein>
<feature type="domain" description="NAD-dependent epimerase/dehydratase" evidence="1">
    <location>
        <begin position="3"/>
        <end position="228"/>
    </location>
</feature>
<dbReference type="EMBL" id="JBHMAF010000193">
    <property type="protein sequence ID" value="MFB9761411.1"/>
    <property type="molecule type" value="Genomic_DNA"/>
</dbReference>
<dbReference type="InterPro" id="IPR001509">
    <property type="entry name" value="Epimerase_deHydtase"/>
</dbReference>